<feature type="transmembrane region" description="Helical" evidence="6">
    <location>
        <begin position="149"/>
        <end position="174"/>
    </location>
</feature>
<keyword evidence="3 6" id="KW-0812">Transmembrane</keyword>
<keyword evidence="9" id="KW-1185">Reference proteome</keyword>
<feature type="transmembrane region" description="Helical" evidence="6">
    <location>
        <begin position="227"/>
        <end position="247"/>
    </location>
</feature>
<dbReference type="Pfam" id="PF05425">
    <property type="entry name" value="CopD"/>
    <property type="match status" value="1"/>
</dbReference>
<evidence type="ECO:0000256" key="3">
    <source>
        <dbReference type="ARBA" id="ARBA00022692"/>
    </source>
</evidence>
<evidence type="ECO:0000259" key="7">
    <source>
        <dbReference type="Pfam" id="PF05425"/>
    </source>
</evidence>
<evidence type="ECO:0000313" key="8">
    <source>
        <dbReference type="EMBL" id="MBU9762680.1"/>
    </source>
</evidence>
<dbReference type="EMBL" id="VOMB01000002">
    <property type="protein sequence ID" value="MBU9762680.1"/>
    <property type="molecule type" value="Genomic_DNA"/>
</dbReference>
<keyword evidence="2" id="KW-1003">Cell membrane</keyword>
<sequence length="342" mass="35153">MAGSAPPAPNLVAVVTEALHWASLSVPVGIGLTIAVLAIPPDRGGVVAEKVRALSVPAAVFVALAALAQYFVAPPGRGDGFAVHVLPLIQLGGALVVALGLVLLHGRSSRRLAGGVVAVAVLTAVLPNIPRSVPSLNGLAHNVSTAGHVIGALVWVGGLVVLSVAGIASSARIADGAAKDLATRDWIQIWERFGVAALYSVGVLIVSGAWLSWIHVGTFGQLFTTAYGRYLAIKLVLVIALLIAGAYNMRILIPKILAARADGETGHAFHLAAKHFPRVVLAEAVVAIGILVVVPFLRGSARTEAGWPGARSFDLTVFGTGVLLTALVAFALWAGTRTPDRS</sequence>
<proteinExistence type="predicted"/>
<evidence type="ECO:0000256" key="4">
    <source>
        <dbReference type="ARBA" id="ARBA00022989"/>
    </source>
</evidence>
<feature type="transmembrane region" description="Helical" evidence="6">
    <location>
        <begin position="51"/>
        <end position="72"/>
    </location>
</feature>
<dbReference type="PANTHER" id="PTHR34820">
    <property type="entry name" value="INNER MEMBRANE PROTEIN YEBZ"/>
    <property type="match status" value="1"/>
</dbReference>
<protein>
    <submittedName>
        <fullName evidence="8">CopD family protein</fullName>
    </submittedName>
</protein>
<dbReference type="PANTHER" id="PTHR34820:SF4">
    <property type="entry name" value="INNER MEMBRANE PROTEIN YEBZ"/>
    <property type="match status" value="1"/>
</dbReference>
<comment type="subcellular location">
    <subcellularLocation>
        <location evidence="1">Cell membrane</location>
        <topology evidence="1">Multi-pass membrane protein</topology>
    </subcellularLocation>
</comment>
<feature type="transmembrane region" description="Helical" evidence="6">
    <location>
        <begin position="84"/>
        <end position="104"/>
    </location>
</feature>
<name>A0ABS6KGL9_9MYCO</name>
<evidence type="ECO:0000256" key="2">
    <source>
        <dbReference type="ARBA" id="ARBA00022475"/>
    </source>
</evidence>
<feature type="transmembrane region" description="Helical" evidence="6">
    <location>
        <begin position="195"/>
        <end position="215"/>
    </location>
</feature>
<feature type="transmembrane region" description="Helical" evidence="6">
    <location>
        <begin position="317"/>
        <end position="336"/>
    </location>
</feature>
<dbReference type="InterPro" id="IPR032694">
    <property type="entry name" value="CopC/D"/>
</dbReference>
<accession>A0ABS6KGL9</accession>
<comment type="caution">
    <text evidence="8">The sequence shown here is derived from an EMBL/GenBank/DDBJ whole genome shotgun (WGS) entry which is preliminary data.</text>
</comment>
<feature type="transmembrane region" description="Helical" evidence="6">
    <location>
        <begin position="20"/>
        <end position="39"/>
    </location>
</feature>
<dbReference type="RefSeq" id="WP_217154646.1">
    <property type="nucleotide sequence ID" value="NZ_VOMB01000002.1"/>
</dbReference>
<feature type="domain" description="Copper resistance protein D" evidence="7">
    <location>
        <begin position="188"/>
        <end position="295"/>
    </location>
</feature>
<keyword evidence="5 6" id="KW-0472">Membrane</keyword>
<evidence type="ECO:0000256" key="6">
    <source>
        <dbReference type="SAM" id="Phobius"/>
    </source>
</evidence>
<evidence type="ECO:0000256" key="5">
    <source>
        <dbReference type="ARBA" id="ARBA00023136"/>
    </source>
</evidence>
<organism evidence="8 9">
    <name type="scientific">[Mycobacterium] fortunisiensis</name>
    <dbReference type="NCBI Taxonomy" id="2600579"/>
    <lineage>
        <taxon>Bacteria</taxon>
        <taxon>Bacillati</taxon>
        <taxon>Actinomycetota</taxon>
        <taxon>Actinomycetes</taxon>
        <taxon>Mycobacteriales</taxon>
        <taxon>Mycobacteriaceae</taxon>
        <taxon>Mycolicibacterium</taxon>
    </lineage>
</organism>
<evidence type="ECO:0000313" key="9">
    <source>
        <dbReference type="Proteomes" id="UP000812982"/>
    </source>
</evidence>
<reference evidence="8 9" key="1">
    <citation type="journal article" date="2021" name="Sci. Rep.">
        <title>Phenotypic and genomic hallmarks of a novel, potentially pathogenic rapidly growing Mycobacterium species related to the Mycobacterium fortuitum complex.</title>
        <authorList>
            <person name="Gharbi R."/>
            <person name="Khanna V."/>
            <person name="Frigui W."/>
            <person name="Mhenni B."/>
            <person name="Brosch R."/>
            <person name="Mardassi H."/>
        </authorList>
    </citation>
    <scope>NUCLEOTIDE SEQUENCE [LARGE SCALE GENOMIC DNA]</scope>
    <source>
        <strain evidence="8 9">TNTM28</strain>
    </source>
</reference>
<feature type="transmembrane region" description="Helical" evidence="6">
    <location>
        <begin position="111"/>
        <end position="129"/>
    </location>
</feature>
<dbReference type="Proteomes" id="UP000812982">
    <property type="component" value="Unassembled WGS sequence"/>
</dbReference>
<dbReference type="InterPro" id="IPR008457">
    <property type="entry name" value="Cu-R_CopD_dom"/>
</dbReference>
<evidence type="ECO:0000256" key="1">
    <source>
        <dbReference type="ARBA" id="ARBA00004651"/>
    </source>
</evidence>
<feature type="transmembrane region" description="Helical" evidence="6">
    <location>
        <begin position="279"/>
        <end position="297"/>
    </location>
</feature>
<keyword evidence="4 6" id="KW-1133">Transmembrane helix</keyword>
<gene>
    <name evidence="8" type="ORF">FR943_02275</name>
</gene>